<evidence type="ECO:0000313" key="5">
    <source>
        <dbReference type="EMBL" id="MBS7234121.1"/>
    </source>
</evidence>
<organism evidence="5 6">
    <name type="scientific">Flavobacterium psychroterrae</name>
    <dbReference type="NCBI Taxonomy" id="2133767"/>
    <lineage>
        <taxon>Bacteria</taxon>
        <taxon>Pseudomonadati</taxon>
        <taxon>Bacteroidota</taxon>
        <taxon>Flavobacteriia</taxon>
        <taxon>Flavobacteriales</taxon>
        <taxon>Flavobacteriaceae</taxon>
        <taxon>Flavobacterium</taxon>
    </lineage>
</organism>
<evidence type="ECO:0000256" key="1">
    <source>
        <dbReference type="ARBA" id="ARBA00023015"/>
    </source>
</evidence>
<dbReference type="CDD" id="cd01392">
    <property type="entry name" value="HTH_LacI"/>
    <property type="match status" value="1"/>
</dbReference>
<evidence type="ECO:0000256" key="3">
    <source>
        <dbReference type="ARBA" id="ARBA00023163"/>
    </source>
</evidence>
<keyword evidence="2" id="KW-0238">DNA-binding</keyword>
<dbReference type="InterPro" id="IPR010982">
    <property type="entry name" value="Lambda_DNA-bd_dom_sf"/>
</dbReference>
<evidence type="ECO:0000256" key="2">
    <source>
        <dbReference type="ARBA" id="ARBA00023125"/>
    </source>
</evidence>
<dbReference type="SMART" id="SM00354">
    <property type="entry name" value="HTH_LACI"/>
    <property type="match status" value="1"/>
</dbReference>
<dbReference type="SUPFAM" id="SSF47413">
    <property type="entry name" value="lambda repressor-like DNA-binding domains"/>
    <property type="match status" value="1"/>
</dbReference>
<dbReference type="PANTHER" id="PTHR30146">
    <property type="entry name" value="LACI-RELATED TRANSCRIPTIONAL REPRESSOR"/>
    <property type="match status" value="1"/>
</dbReference>
<dbReference type="EMBL" id="JAGYVZ010000046">
    <property type="protein sequence ID" value="MBS7234121.1"/>
    <property type="molecule type" value="Genomic_DNA"/>
</dbReference>
<dbReference type="Proteomes" id="UP000722625">
    <property type="component" value="Unassembled WGS sequence"/>
</dbReference>
<keyword evidence="1" id="KW-0805">Transcription regulation</keyword>
<sequence length="356" mass="40643">MKKNLTINEIAKIANVSRGTVDRVVNKRGYVAEDKQRQIEKIIKENNFTPNTHARNLALSKSLKVAVILPEHTAGEYWEPIVKSTETAGKNYLPFGLKISYYFYNQNNVETFKAIEKKVFLEKYSAIISSQPQNPSIKSFLRKCTTKKIPFVLLGTNSTKYGALSNLGQDATQGGRLAGKLINYGQEFPAKYLIFNIYNEQNINPNVVSRIEGFKAYFKENKKIKTDLINLSINDEHLSAKIAEKLKSLTKNDGIFIPNSRAHIVAKLLPKEIKVRFLAFDLVNKNLQYLKEGVIDFLINQKPYEQGYRGVELLYRYLATFQEPQEVINIPAEVITIENLTFNEEINFTDKEKSST</sequence>
<keyword evidence="3" id="KW-0804">Transcription</keyword>
<proteinExistence type="predicted"/>
<dbReference type="Gene3D" id="1.10.260.40">
    <property type="entry name" value="lambda repressor-like DNA-binding domains"/>
    <property type="match status" value="1"/>
</dbReference>
<dbReference type="Pfam" id="PF13407">
    <property type="entry name" value="Peripla_BP_4"/>
    <property type="match status" value="1"/>
</dbReference>
<dbReference type="PROSITE" id="PS00356">
    <property type="entry name" value="HTH_LACI_1"/>
    <property type="match status" value="1"/>
</dbReference>
<feature type="domain" description="HTH lacI-type" evidence="4">
    <location>
        <begin position="5"/>
        <end position="59"/>
    </location>
</feature>
<dbReference type="InterPro" id="IPR025997">
    <property type="entry name" value="SBP_2_dom"/>
</dbReference>
<dbReference type="SUPFAM" id="SSF53822">
    <property type="entry name" value="Periplasmic binding protein-like I"/>
    <property type="match status" value="1"/>
</dbReference>
<protein>
    <submittedName>
        <fullName evidence="5">Substrate-binding domain-containing protein</fullName>
    </submittedName>
</protein>
<dbReference type="RefSeq" id="WP_213307960.1">
    <property type="nucleotide sequence ID" value="NZ_JAGYVZ010000046.1"/>
</dbReference>
<dbReference type="PROSITE" id="PS50932">
    <property type="entry name" value="HTH_LACI_2"/>
    <property type="match status" value="1"/>
</dbReference>
<keyword evidence="6" id="KW-1185">Reference proteome</keyword>
<dbReference type="InterPro" id="IPR000843">
    <property type="entry name" value="HTH_LacI"/>
</dbReference>
<accession>A0ABS5PIY8</accession>
<gene>
    <name evidence="5" type="ORF">KHA90_24265</name>
</gene>
<name>A0ABS5PIY8_9FLAO</name>
<evidence type="ECO:0000313" key="6">
    <source>
        <dbReference type="Proteomes" id="UP000722625"/>
    </source>
</evidence>
<dbReference type="Pfam" id="PF00356">
    <property type="entry name" value="LacI"/>
    <property type="match status" value="1"/>
</dbReference>
<dbReference type="PANTHER" id="PTHR30146:SF144">
    <property type="entry name" value="LACI-FAMILY TRANSCRIPTION REGULATOR"/>
    <property type="match status" value="1"/>
</dbReference>
<evidence type="ECO:0000259" key="4">
    <source>
        <dbReference type="PROSITE" id="PS50932"/>
    </source>
</evidence>
<dbReference type="InterPro" id="IPR028082">
    <property type="entry name" value="Peripla_BP_I"/>
</dbReference>
<dbReference type="Gene3D" id="3.40.50.2300">
    <property type="match status" value="2"/>
</dbReference>
<comment type="caution">
    <text evidence="5">The sequence shown here is derived from an EMBL/GenBank/DDBJ whole genome shotgun (WGS) entry which is preliminary data.</text>
</comment>
<reference evidence="5 6" key="1">
    <citation type="journal article" date="2018" name="Int. J. Syst. Evol. Microbiol.">
        <title>Flavobacterium chryseum sp. nov. and Flavobacterium psychroterrae sp. nov., novel environmental bacteria isolated from Antarctica.</title>
        <authorList>
            <person name="Kralova S."/>
            <person name="Svec P."/>
            <person name="Busse H.J."/>
            <person name="Stankova E."/>
            <person name="Vaczi P."/>
            <person name="Sedlacek I."/>
        </authorList>
    </citation>
    <scope>NUCLEOTIDE SEQUENCE [LARGE SCALE GENOMIC DNA]</scope>
    <source>
        <strain evidence="5 6">CCM 8827</strain>
    </source>
</reference>